<feature type="transmembrane region" description="Helical" evidence="1">
    <location>
        <begin position="12"/>
        <end position="35"/>
    </location>
</feature>
<gene>
    <name evidence="3" type="ORF">PWB86_00545</name>
    <name evidence="2" type="ORF">S100892_01258</name>
</gene>
<feature type="transmembrane region" description="Helical" evidence="1">
    <location>
        <begin position="47"/>
        <end position="65"/>
    </location>
</feature>
<keyword evidence="1" id="KW-0812">Transmembrane</keyword>
<reference evidence="2 4" key="1">
    <citation type="submission" date="2017-05" db="EMBL/GenBank/DDBJ databases">
        <title>Genome sequence of Pediococcus pentosaceus strain SRCM100892.</title>
        <authorList>
            <person name="Cho S.H."/>
        </authorList>
    </citation>
    <scope>NUCLEOTIDE SEQUENCE [LARGE SCALE GENOMIC DNA]</scope>
    <source>
        <strain evidence="2 4">SRCM100892</strain>
    </source>
</reference>
<evidence type="ECO:0000313" key="3">
    <source>
        <dbReference type="EMBL" id="WEA57406.1"/>
    </source>
</evidence>
<evidence type="ECO:0000313" key="2">
    <source>
        <dbReference type="EMBL" id="ARW19831.1"/>
    </source>
</evidence>
<dbReference type="EMBL" id="CP118739">
    <property type="protein sequence ID" value="WEA57406.1"/>
    <property type="molecule type" value="Genomic_DNA"/>
</dbReference>
<accession>A0A0R2HA00</accession>
<dbReference type="RefSeq" id="WP_002833628.1">
    <property type="nucleotide sequence ID" value="NZ_BJZY01000002.1"/>
</dbReference>
<dbReference type="InterPro" id="IPR010387">
    <property type="entry name" value="QueT"/>
</dbReference>
<evidence type="ECO:0000313" key="4">
    <source>
        <dbReference type="Proteomes" id="UP000196118"/>
    </source>
</evidence>
<feature type="transmembrane region" description="Helical" evidence="1">
    <location>
        <begin position="97"/>
        <end position="115"/>
    </location>
</feature>
<keyword evidence="1" id="KW-1133">Transmembrane helix</keyword>
<keyword evidence="1" id="KW-0472">Membrane</keyword>
<dbReference type="PANTHER" id="PTHR40044">
    <property type="entry name" value="INTEGRAL MEMBRANE PROTEIN-RELATED"/>
    <property type="match status" value="1"/>
</dbReference>
<name>A0A0R2HA00_PEDPE</name>
<evidence type="ECO:0000313" key="5">
    <source>
        <dbReference type="Proteomes" id="UP001214131"/>
    </source>
</evidence>
<dbReference type="Proteomes" id="UP000196118">
    <property type="component" value="Chromosome"/>
</dbReference>
<sequence>MHKINRNISATAIIAALYVAITLALAPISFGVVQLRLSEMFNHLAAFNKRYIFAVTLGVLIVNVFSPLGPIDMLFGTAGTLIGTTLTYFCTRKVTSLVGKFTIATICQLPGMLLVDLEMHLYSNLPMFPTYWILAAGEIASMVIGAFLIYLISTKVDLYK</sequence>
<feature type="transmembrane region" description="Helical" evidence="1">
    <location>
        <begin position="130"/>
        <end position="152"/>
    </location>
</feature>
<evidence type="ECO:0000256" key="1">
    <source>
        <dbReference type="SAM" id="Phobius"/>
    </source>
</evidence>
<proteinExistence type="predicted"/>
<organism evidence="2 4">
    <name type="scientific">Pediococcus pentosaceus</name>
    <dbReference type="NCBI Taxonomy" id="1255"/>
    <lineage>
        <taxon>Bacteria</taxon>
        <taxon>Bacillati</taxon>
        <taxon>Bacillota</taxon>
        <taxon>Bacilli</taxon>
        <taxon>Lactobacillales</taxon>
        <taxon>Lactobacillaceae</taxon>
        <taxon>Pediococcus</taxon>
    </lineage>
</organism>
<protein>
    <submittedName>
        <fullName evidence="3">QueT transporter family protein</fullName>
    </submittedName>
    <submittedName>
        <fullName evidence="2">Queuosine transporter QueT</fullName>
    </submittedName>
</protein>
<dbReference type="PANTHER" id="PTHR40044:SF1">
    <property type="entry name" value="INTEGRAL MEMBRANE PROTEIN"/>
    <property type="match status" value="1"/>
</dbReference>
<dbReference type="EMBL" id="CP021474">
    <property type="protein sequence ID" value="ARW19831.1"/>
    <property type="molecule type" value="Genomic_DNA"/>
</dbReference>
<dbReference type="Pfam" id="PF06177">
    <property type="entry name" value="QueT"/>
    <property type="match status" value="1"/>
</dbReference>
<feature type="transmembrane region" description="Helical" evidence="1">
    <location>
        <begin position="71"/>
        <end position="90"/>
    </location>
</feature>
<reference evidence="3 5" key="2">
    <citation type="submission" date="2023-02" db="EMBL/GenBank/DDBJ databases">
        <title>Comparative genomics and fermentation flavor characterization of five lactic acid bacteria reveal flavor biosynthesis metabolic pathways in fermented muskmelon puree.</title>
        <authorList>
            <person name="Yuan L."/>
            <person name="Li M."/>
            <person name="Xu X."/>
            <person name="Lao F."/>
            <person name="Wu J."/>
        </authorList>
    </citation>
    <scope>NUCLEOTIDE SEQUENCE [LARGE SCALE GENOMIC DNA]</scope>
    <source>
        <strain evidence="3 5">Ca-4</strain>
    </source>
</reference>
<dbReference type="Proteomes" id="UP001214131">
    <property type="component" value="Chromosome"/>
</dbReference>
<dbReference type="PIRSF" id="PIRSF031501">
    <property type="entry name" value="QueT"/>
    <property type="match status" value="1"/>
</dbReference>
<dbReference type="AlphaFoldDB" id="A0A0R2HA00"/>